<proteinExistence type="predicted"/>
<keyword evidence="2" id="KW-0489">Methyltransferase</keyword>
<organism evidence="2 3">
    <name type="scientific">Limnospira indica PCC 8005</name>
    <dbReference type="NCBI Taxonomy" id="376219"/>
    <lineage>
        <taxon>Bacteria</taxon>
        <taxon>Bacillati</taxon>
        <taxon>Cyanobacteriota</taxon>
        <taxon>Cyanophyceae</taxon>
        <taxon>Oscillatoriophycideae</taxon>
        <taxon>Oscillatoriales</taxon>
        <taxon>Sirenicapillariaceae</taxon>
        <taxon>Limnospira</taxon>
    </lineage>
</organism>
<dbReference type="EMBL" id="FO818640">
    <property type="protein sequence ID" value="CDM96491.1"/>
    <property type="molecule type" value="Genomic_DNA"/>
</dbReference>
<keyword evidence="3" id="KW-1185">Reference proteome</keyword>
<dbReference type="InterPro" id="IPR029063">
    <property type="entry name" value="SAM-dependent_MTases_sf"/>
</dbReference>
<dbReference type="GO" id="GO:0008757">
    <property type="term" value="F:S-adenosylmethionine-dependent methyltransferase activity"/>
    <property type="evidence" value="ECO:0007669"/>
    <property type="project" value="InterPro"/>
</dbReference>
<name>A0A9P1KJ46_9CYAN</name>
<accession>A0A9P1KJ46</accession>
<keyword evidence="2" id="KW-0808">Transferase</keyword>
<dbReference type="GO" id="GO:0032259">
    <property type="term" value="P:methylation"/>
    <property type="evidence" value="ECO:0007669"/>
    <property type="project" value="UniProtKB-KW"/>
</dbReference>
<dbReference type="Pfam" id="PF08241">
    <property type="entry name" value="Methyltransf_11"/>
    <property type="match status" value="1"/>
</dbReference>
<feature type="domain" description="Methyltransferase type 11" evidence="1">
    <location>
        <begin position="103"/>
        <end position="141"/>
    </location>
</feature>
<dbReference type="EC" id="2.1.-.-" evidence="2"/>
<dbReference type="RefSeq" id="WP_008052284.1">
    <property type="nucleotide sequence ID" value="NZ_FO818640.1"/>
</dbReference>
<evidence type="ECO:0000313" key="3">
    <source>
        <dbReference type="Proteomes" id="UP000032946"/>
    </source>
</evidence>
<dbReference type="AlphaFoldDB" id="A0A9P1KJ46"/>
<evidence type="ECO:0000313" key="2">
    <source>
        <dbReference type="EMBL" id="CDM96491.1"/>
    </source>
</evidence>
<protein>
    <submittedName>
        <fullName evidence="2">SAM dependent methyltransferase family protein</fullName>
        <ecNumber evidence="2">2.1.-.-</ecNumber>
    </submittedName>
</protein>
<dbReference type="SUPFAM" id="SSF53335">
    <property type="entry name" value="S-adenosyl-L-methionine-dependent methyltransferases"/>
    <property type="match status" value="1"/>
</dbReference>
<dbReference type="InterPro" id="IPR013216">
    <property type="entry name" value="Methyltransf_11"/>
</dbReference>
<reference evidence="2 3" key="1">
    <citation type="submission" date="2014-02" db="EMBL/GenBank/DDBJ databases">
        <authorList>
            <person name="Genoscope - CEA"/>
        </authorList>
    </citation>
    <scope>NUCLEOTIDE SEQUENCE [LARGE SCALE GENOMIC DNA]</scope>
    <source>
        <strain evidence="2 3">PCC 8005</strain>
    </source>
</reference>
<sequence length="141" mass="16303">MSEKYHLEINGFCPICENETKFIAKGNWFRGTLLCTTCDNGSVPRERALALVLNRLAPNWRQKKIHESSPAERGISLKLKKECENYIGSHFFPNQKLGSLINGFRNENIEALTFKNDTFDIVITLDVFEHIFEPRLMIQEI</sequence>
<gene>
    <name evidence="2" type="ORF">ARTHRO_40900</name>
</gene>
<dbReference type="Gene3D" id="3.40.50.150">
    <property type="entry name" value="Vaccinia Virus protein VP39"/>
    <property type="match status" value="1"/>
</dbReference>
<evidence type="ECO:0000259" key="1">
    <source>
        <dbReference type="Pfam" id="PF08241"/>
    </source>
</evidence>
<dbReference type="Proteomes" id="UP000032946">
    <property type="component" value="Chromosome"/>
</dbReference>